<evidence type="ECO:0000313" key="3">
    <source>
        <dbReference type="EMBL" id="KAJ5618067.1"/>
    </source>
</evidence>
<feature type="region of interest" description="Disordered" evidence="1">
    <location>
        <begin position="202"/>
        <end position="222"/>
    </location>
</feature>
<gene>
    <name evidence="3" type="ORF">N7537_003181</name>
</gene>
<reference evidence="3" key="1">
    <citation type="journal article" date="2023" name="IMA Fungus">
        <title>Comparative genomic study of the Penicillium genus elucidates a diverse pangenome and 15 lateral gene transfer events.</title>
        <authorList>
            <person name="Petersen C."/>
            <person name="Sorensen T."/>
            <person name="Nielsen M.R."/>
            <person name="Sondergaard T.E."/>
            <person name="Sorensen J.L."/>
            <person name="Fitzpatrick D.A."/>
            <person name="Frisvad J.C."/>
            <person name="Nielsen K.L."/>
        </authorList>
    </citation>
    <scope>NUCLEOTIDE SEQUENCE</scope>
    <source>
        <strain evidence="3">IBT 12815</strain>
    </source>
</reference>
<comment type="caution">
    <text evidence="3">The sequence shown here is derived from an EMBL/GenBank/DDBJ whole genome shotgun (WGS) entry which is preliminary data.</text>
</comment>
<keyword evidence="2" id="KW-1133">Transmembrane helix</keyword>
<keyword evidence="2" id="KW-0472">Membrane</keyword>
<keyword evidence="4" id="KW-1185">Reference proteome</keyword>
<protein>
    <submittedName>
        <fullName evidence="3">Uncharacterized protein</fullName>
    </submittedName>
</protein>
<organism evidence="3 4">
    <name type="scientific">Penicillium hordei</name>
    <dbReference type="NCBI Taxonomy" id="40994"/>
    <lineage>
        <taxon>Eukaryota</taxon>
        <taxon>Fungi</taxon>
        <taxon>Dikarya</taxon>
        <taxon>Ascomycota</taxon>
        <taxon>Pezizomycotina</taxon>
        <taxon>Eurotiomycetes</taxon>
        <taxon>Eurotiomycetidae</taxon>
        <taxon>Eurotiales</taxon>
        <taxon>Aspergillaceae</taxon>
        <taxon>Penicillium</taxon>
    </lineage>
</organism>
<accession>A0AAD6H9I8</accession>
<evidence type="ECO:0000256" key="1">
    <source>
        <dbReference type="SAM" id="MobiDB-lite"/>
    </source>
</evidence>
<evidence type="ECO:0000313" key="4">
    <source>
        <dbReference type="Proteomes" id="UP001213799"/>
    </source>
</evidence>
<reference evidence="3" key="2">
    <citation type="submission" date="2023-01" db="EMBL/GenBank/DDBJ databases">
        <authorList>
            <person name="Petersen C."/>
        </authorList>
    </citation>
    <scope>NUCLEOTIDE SEQUENCE</scope>
    <source>
        <strain evidence="3">IBT 12815</strain>
    </source>
</reference>
<dbReference type="AlphaFoldDB" id="A0AAD6H9I8"/>
<keyword evidence="2" id="KW-0812">Transmembrane</keyword>
<proteinExistence type="predicted"/>
<feature type="transmembrane region" description="Helical" evidence="2">
    <location>
        <begin position="52"/>
        <end position="72"/>
    </location>
</feature>
<evidence type="ECO:0000256" key="2">
    <source>
        <dbReference type="SAM" id="Phobius"/>
    </source>
</evidence>
<dbReference type="RefSeq" id="XP_056759234.1">
    <property type="nucleotide sequence ID" value="XM_056894239.1"/>
</dbReference>
<sequence>MEYTNTTMSTTIFRTLVVHPSATHPPAPSATPSMPSKSSTAIEDLNKLPGGLWALIILVAAVLVGGIVWFAYTKATKKKEEEEGEEPKKTEGIPNSFGGILEGLYAHLADISWHSLDTLAAAALTPQTALSSRWLRGDVDHVQDRPLPVIIEATGPNVTPPDPASLTGDKVKFIPVPPGYRLLPPPPAPTAPPASVVVSAASPLPRPKKRDPPALSATTTTVRNVSHGFKKVLDEGSTAAVAPVA</sequence>
<dbReference type="EMBL" id="JAQJAE010000001">
    <property type="protein sequence ID" value="KAJ5618067.1"/>
    <property type="molecule type" value="Genomic_DNA"/>
</dbReference>
<dbReference type="Proteomes" id="UP001213799">
    <property type="component" value="Unassembled WGS sequence"/>
</dbReference>
<dbReference type="GeneID" id="81584481"/>
<name>A0AAD6H9I8_9EURO</name>